<name>A0AAJ7XAW1_PETMA</name>
<feature type="compositionally biased region" description="Acidic residues" evidence="9">
    <location>
        <begin position="1044"/>
        <end position="1058"/>
    </location>
</feature>
<dbReference type="Gene3D" id="2.60.40.60">
    <property type="entry name" value="Cadherins"/>
    <property type="match status" value="7"/>
</dbReference>
<feature type="compositionally biased region" description="Basic and acidic residues" evidence="9">
    <location>
        <begin position="432"/>
        <end position="469"/>
    </location>
</feature>
<feature type="compositionally biased region" description="Low complexity" evidence="9">
    <location>
        <begin position="26"/>
        <end position="45"/>
    </location>
</feature>
<feature type="region of interest" description="Disordered" evidence="9">
    <location>
        <begin position="1042"/>
        <end position="1061"/>
    </location>
</feature>
<feature type="compositionally biased region" description="Pro residues" evidence="9">
    <location>
        <begin position="227"/>
        <end position="241"/>
    </location>
</feature>
<dbReference type="GO" id="GO:0007156">
    <property type="term" value="P:homophilic cell adhesion via plasma membrane adhesion molecules"/>
    <property type="evidence" value="ECO:0007669"/>
    <property type="project" value="InterPro"/>
</dbReference>
<comment type="subcellular location">
    <subcellularLocation>
        <location evidence="1">Membrane</location>
        <topology evidence="1">Single-pass membrane protein</topology>
    </subcellularLocation>
</comment>
<feature type="domain" description="Cadherin" evidence="11">
    <location>
        <begin position="681"/>
        <end position="820"/>
    </location>
</feature>
<evidence type="ECO:0000256" key="5">
    <source>
        <dbReference type="ARBA" id="ARBA00022989"/>
    </source>
</evidence>
<keyword evidence="2 10" id="KW-0812">Transmembrane</keyword>
<feature type="compositionally biased region" description="Low complexity" evidence="9">
    <location>
        <begin position="861"/>
        <end position="900"/>
    </location>
</feature>
<evidence type="ECO:0000256" key="6">
    <source>
        <dbReference type="ARBA" id="ARBA00023136"/>
    </source>
</evidence>
<feature type="compositionally biased region" description="Acidic residues" evidence="9">
    <location>
        <begin position="985"/>
        <end position="997"/>
    </location>
</feature>
<dbReference type="RefSeq" id="XP_032827615.1">
    <property type="nucleotide sequence ID" value="XM_032971724.1"/>
</dbReference>
<dbReference type="Pfam" id="PF00028">
    <property type="entry name" value="Cadherin"/>
    <property type="match status" value="3"/>
</dbReference>
<feature type="compositionally biased region" description="Basic and acidic residues" evidence="9">
    <location>
        <begin position="416"/>
        <end position="425"/>
    </location>
</feature>
<evidence type="ECO:0000256" key="2">
    <source>
        <dbReference type="ARBA" id="ARBA00022692"/>
    </source>
</evidence>
<dbReference type="SMART" id="SM00112">
    <property type="entry name" value="CA"/>
    <property type="match status" value="5"/>
</dbReference>
<evidence type="ECO:0000256" key="8">
    <source>
        <dbReference type="PROSITE-ProRule" id="PRU00043"/>
    </source>
</evidence>
<feature type="region of interest" description="Disordered" evidence="9">
    <location>
        <begin position="980"/>
        <end position="1001"/>
    </location>
</feature>
<dbReference type="KEGG" id="pmrn:116952389"/>
<dbReference type="InterPro" id="IPR002126">
    <property type="entry name" value="Cadherin-like_dom"/>
</dbReference>
<feature type="region of interest" description="Disordered" evidence="9">
    <location>
        <begin position="756"/>
        <end position="780"/>
    </location>
</feature>
<dbReference type="PANTHER" id="PTHR24028">
    <property type="entry name" value="CADHERIN-87A"/>
    <property type="match status" value="1"/>
</dbReference>
<keyword evidence="6 10" id="KW-0472">Membrane</keyword>
<feature type="compositionally biased region" description="Polar residues" evidence="9">
    <location>
        <begin position="116"/>
        <end position="126"/>
    </location>
</feature>
<evidence type="ECO:0000256" key="1">
    <source>
        <dbReference type="ARBA" id="ARBA00004167"/>
    </source>
</evidence>
<keyword evidence="4 8" id="KW-0106">Calcium</keyword>
<feature type="domain" description="Cadherin" evidence="11">
    <location>
        <begin position="1440"/>
        <end position="1574"/>
    </location>
</feature>
<feature type="region of interest" description="Disordered" evidence="9">
    <location>
        <begin position="1"/>
        <end position="55"/>
    </location>
</feature>
<feature type="transmembrane region" description="Helical" evidence="10">
    <location>
        <begin position="1599"/>
        <end position="1628"/>
    </location>
</feature>
<dbReference type="PRINTS" id="PR00205">
    <property type="entry name" value="CADHERIN"/>
</dbReference>
<feature type="region of interest" description="Disordered" evidence="9">
    <location>
        <begin position="1902"/>
        <end position="1928"/>
    </location>
</feature>
<sequence>MEAIPESPLLSRGLQTLQKRPGVAKSPRAPTSPSPRASPSQPMQPLAQASPTQAVKLALKQPVLGPLTPPPLAQLPPTPTAEHSVAAPPIVPNKLLPSLWWPLRQLMPASMPTAPRSFSSKPTLQIPSPPLPQKLSMSSASEPSPPVSATPATTTTALSAAAAAASTASSYATPAGKGEASPPPPAALSESKQRPSPSLVPALPPPPASPARSPLRLPVLSARSPPAGRPPKPQMSAARPPPRGRAVLLLALPALLALIDRRQLGPSPCSASGADAQLHYRVNYRLREESPPGTFVGAAGSDSGLSRVSSGLDYRIISAGPGERRGRPDGDAGEGGGGTLFRADARTGDIYTGAARLDRELVCGRDAGRRRLGRDVGPGVPGLSADRLSEREDRGEPRRSSGGGAEGAGSPAGSRARRDVGDGIRELGCPTGERHSFRAEGAVDKRSVRDARERTDVAGDRSDGAARDSEWDDFNDDVKQHNTVGRNKGRRSGYDVLGSDGFNNRRTGDERARCHGDADGAGQQVLNKAHPGPFVNNLNRHRLGRDDNRQAGGRASHSGDNVAHWPAWRDGGGGNRRARNVTRGYDNRAPINRAGRSAHGKVRVGRQLAAYGHDDYDDAGDGTSDKDDDDDSSCFFDLQIVATPEQPDPFFALLEARIFIIDVNDNSPTFYDEDSSSTLLRDAIFSLAVPENSPAGLSLALPRAWDPDAGSNGAVSYSLDFDDGDGGGVGGGSSGGATNDDELAPAKVFELRVGQEDGGGGGGAMTSGPPYLVVRTPPDRERRDRYSLWLHARDGGTPPHEAATRVHVRVTDENDNAPRFTQSQMTVEIPENSPVGTPVVRVQASDPDEGENGKVQYRLASWSSSSSSSQPIPPMSSSLLSLASSSSLTPSSSSSSSPPSSAKPRRRPDTALFWLDSSSGLVVVWGLLDREEADVHRLVIVATDCAPSRPASATATLTIVVGDENDTPPEIELRIIARTEGDAVTADDTDDDDDGGDGEVRGTASAATVVVSEASPPGFPIALISVSDRDSGSGGVVSLSISLDGDEESAGKDEEDEAGAAADLPFRVRRLPPSPDRYLLETGVGLDRERRERHVVRVVAKDSGVPRLSSTAVVFVRVADANDNPPTFPRRVYEAAVAENGPPGLRVASVMATDADVGKNGAVVYSIERVTALRISAGGADAAGGGDAAASWAADVAGTARPPAVVRPSSSAFRIELTTGLVTASQSLDREDAPGGYALAVVASDRGIPPLSATATVIVRILDRNDNAPQFELPDFHFYVRENQPAGNIIGRVSAWDPDEGDNGKLEYAITVVNGEEFDKNDAKHRAEVWDQDPNRHAADDGESTSLSSLSSSSSQQPLFSIDPDTGVIRAGFSFDREKQHFYTLEVRARDLDQTPTSRLSSSARVFIHVVDEDDNAPEFLAPKTNSTFVFVETTGGAVPGTTVYPVSAIDPDSLPPVPRRDDVAAAVVAAADETKSAASSSATSTAKSPMAPMQYSIDGGNPRGLFAIDARTGLVTVREALTDEHAGLHRLVLCARDTRHRAIALLHVFANATLDDVTAVNRLITRSLATPLSKNVSGLGGPSGFDEDGDDDGKQSRLLLVAAALALAAVLAVVALLALLVALAHHWCRCCYICRCCCRYKKEHRGKRKFFGGGGGVGGGGGLAQAAVDWPISNDDKSAGHAGRRDKGERGITVACTILGHEGARDKQASLAGVGRSTRGCIGRKAKRKERRREEGGSMAVAFSIAMEARGRHGGAVDSPGGWAGPNGHSVYGVTAQGGGDVDPRAPSRSSSPPSPPPSSSPSATSSSPSLQFPAVPSGPSPVIHSPRAALEFPGVVQELPAANTFVSARAAARGPGQAGPSPPCSLEPGGSVAECGGSKSVCRNAACDCFEVRDVGDSDRSLRRHHHQQRQPQQQQQRRHEERMPHHRLEDHFGCQAAVVPAGAARELSDFATKSSGDDLLGAESLGDGGKVTVMMMMVRDGERNLAEDCTGHVHVSVHV</sequence>
<proteinExistence type="predicted"/>
<feature type="compositionally biased region" description="Basic and acidic residues" evidence="9">
    <location>
        <begin position="387"/>
        <end position="399"/>
    </location>
</feature>
<organism evidence="12 13">
    <name type="scientific">Petromyzon marinus</name>
    <name type="common">Sea lamprey</name>
    <dbReference type="NCBI Taxonomy" id="7757"/>
    <lineage>
        <taxon>Eukaryota</taxon>
        <taxon>Metazoa</taxon>
        <taxon>Chordata</taxon>
        <taxon>Craniata</taxon>
        <taxon>Vertebrata</taxon>
        <taxon>Cyclostomata</taxon>
        <taxon>Hyperoartia</taxon>
        <taxon>Petromyzontiformes</taxon>
        <taxon>Petromyzontidae</taxon>
        <taxon>Petromyzon</taxon>
    </lineage>
</organism>
<keyword evidence="7" id="KW-0325">Glycoprotein</keyword>
<dbReference type="Proteomes" id="UP001318040">
    <property type="component" value="Chromosome 46"/>
</dbReference>
<feature type="region of interest" description="Disordered" evidence="9">
    <location>
        <begin position="318"/>
        <end position="343"/>
    </location>
</feature>
<dbReference type="InterPro" id="IPR020894">
    <property type="entry name" value="Cadherin_CS"/>
</dbReference>
<feature type="compositionally biased region" description="Basic and acidic residues" evidence="9">
    <location>
        <begin position="506"/>
        <end position="518"/>
    </location>
</feature>
<feature type="region of interest" description="Disordered" evidence="9">
    <location>
        <begin position="813"/>
        <end position="906"/>
    </location>
</feature>
<feature type="compositionally biased region" description="Low complexity" evidence="9">
    <location>
        <begin position="187"/>
        <end position="201"/>
    </location>
</feature>
<feature type="compositionally biased region" description="Low complexity" evidence="9">
    <location>
        <begin position="1802"/>
        <end position="1811"/>
    </location>
</feature>
<feature type="domain" description="Cadherin" evidence="11">
    <location>
        <begin position="821"/>
        <end position="971"/>
    </location>
</feature>
<dbReference type="GO" id="GO:0005509">
    <property type="term" value="F:calcium ion binding"/>
    <property type="evidence" value="ECO:0007669"/>
    <property type="project" value="UniProtKB-UniRule"/>
</dbReference>
<keyword evidence="3" id="KW-0677">Repeat</keyword>
<dbReference type="CDD" id="cd11304">
    <property type="entry name" value="Cadherin_repeat"/>
    <property type="match status" value="7"/>
</dbReference>
<dbReference type="PANTHER" id="PTHR24028:SF347">
    <property type="entry name" value="PROTOCADHERIN FAT 1-LIKE ISOFORM X1"/>
    <property type="match status" value="1"/>
</dbReference>
<keyword evidence="5 10" id="KW-1133">Transmembrane helix</keyword>
<evidence type="ECO:0000256" key="4">
    <source>
        <dbReference type="ARBA" id="ARBA00022837"/>
    </source>
</evidence>
<dbReference type="PROSITE" id="PS50268">
    <property type="entry name" value="CADHERIN_2"/>
    <property type="match status" value="6"/>
</dbReference>
<dbReference type="GO" id="GO:0005886">
    <property type="term" value="C:plasma membrane"/>
    <property type="evidence" value="ECO:0007669"/>
    <property type="project" value="InterPro"/>
</dbReference>
<evidence type="ECO:0000313" key="12">
    <source>
        <dbReference type="Proteomes" id="UP001318040"/>
    </source>
</evidence>
<feature type="region of interest" description="Disordered" evidence="9">
    <location>
        <begin position="111"/>
        <end position="154"/>
    </location>
</feature>
<keyword evidence="12" id="KW-1185">Reference proteome</keyword>
<feature type="region of interest" description="Disordered" evidence="9">
    <location>
        <begin position="369"/>
        <end position="581"/>
    </location>
</feature>
<feature type="compositionally biased region" description="Gly residues" evidence="9">
    <location>
        <begin position="756"/>
        <end position="765"/>
    </location>
</feature>
<evidence type="ECO:0000256" key="9">
    <source>
        <dbReference type="SAM" id="MobiDB-lite"/>
    </source>
</evidence>
<dbReference type="InterPro" id="IPR050174">
    <property type="entry name" value="Protocadherin/Cadherin-CA"/>
</dbReference>
<feature type="compositionally biased region" description="Low complexity" evidence="9">
    <location>
        <begin position="1344"/>
        <end position="1355"/>
    </location>
</feature>
<feature type="compositionally biased region" description="Basic and acidic residues" evidence="9">
    <location>
        <begin position="1330"/>
        <end position="1340"/>
    </location>
</feature>
<dbReference type="InterPro" id="IPR015919">
    <property type="entry name" value="Cadherin-like_sf"/>
</dbReference>
<evidence type="ECO:0000259" key="11">
    <source>
        <dbReference type="PROSITE" id="PS50268"/>
    </source>
</evidence>
<evidence type="ECO:0000256" key="3">
    <source>
        <dbReference type="ARBA" id="ARBA00022737"/>
    </source>
</evidence>
<dbReference type="SUPFAM" id="SSF49313">
    <property type="entry name" value="Cadherin-like"/>
    <property type="match status" value="6"/>
</dbReference>
<feature type="region of interest" description="Disordered" evidence="9">
    <location>
        <begin position="1330"/>
        <end position="1362"/>
    </location>
</feature>
<feature type="region of interest" description="Disordered" evidence="9">
    <location>
        <begin position="172"/>
        <end position="241"/>
    </location>
</feature>
<feature type="region of interest" description="Disordered" evidence="9">
    <location>
        <begin position="1753"/>
        <end position="1822"/>
    </location>
</feature>
<gene>
    <name evidence="13" type="primary">LOC116952389</name>
</gene>
<evidence type="ECO:0000256" key="10">
    <source>
        <dbReference type="SAM" id="Phobius"/>
    </source>
</evidence>
<reference evidence="13" key="1">
    <citation type="submission" date="2025-08" db="UniProtKB">
        <authorList>
            <consortium name="RefSeq"/>
        </authorList>
    </citation>
    <scope>IDENTIFICATION</scope>
    <source>
        <tissue evidence="13">Sperm</tissue>
    </source>
</reference>
<dbReference type="PROSITE" id="PS00232">
    <property type="entry name" value="CADHERIN_1"/>
    <property type="match status" value="4"/>
</dbReference>
<feature type="domain" description="Cadherin" evidence="11">
    <location>
        <begin position="1129"/>
        <end position="1271"/>
    </location>
</feature>
<feature type="domain" description="Cadherin" evidence="11">
    <location>
        <begin position="1272"/>
        <end position="1420"/>
    </location>
</feature>
<accession>A0AAJ7XAW1</accession>
<feature type="domain" description="Cadherin" evidence="11">
    <location>
        <begin position="1003"/>
        <end position="1128"/>
    </location>
</feature>
<evidence type="ECO:0000313" key="13">
    <source>
        <dbReference type="RefSeq" id="XP_032827615.1"/>
    </source>
</evidence>
<protein>
    <submittedName>
        <fullName evidence="13">Uncharacterized protein LOC116952389 isoform X1</fullName>
    </submittedName>
</protein>
<evidence type="ECO:0000256" key="7">
    <source>
        <dbReference type="ARBA" id="ARBA00023180"/>
    </source>
</evidence>